<name>A0AAD9FP55_PAPLA</name>
<feature type="region of interest" description="Disordered" evidence="5">
    <location>
        <begin position="1"/>
        <end position="263"/>
    </location>
</feature>
<evidence type="ECO:0000313" key="7">
    <source>
        <dbReference type="Proteomes" id="UP001182556"/>
    </source>
</evidence>
<evidence type="ECO:0000256" key="5">
    <source>
        <dbReference type="SAM" id="MobiDB-lite"/>
    </source>
</evidence>
<feature type="compositionally biased region" description="Basic and acidic residues" evidence="5">
    <location>
        <begin position="788"/>
        <end position="799"/>
    </location>
</feature>
<feature type="compositionally biased region" description="Polar residues" evidence="5">
    <location>
        <begin position="803"/>
        <end position="812"/>
    </location>
</feature>
<keyword evidence="4" id="KW-0677">Repeat</keyword>
<dbReference type="EMBL" id="JAODAN010000009">
    <property type="protein sequence ID" value="KAK1922198.1"/>
    <property type="molecule type" value="Genomic_DNA"/>
</dbReference>
<dbReference type="PANTHER" id="PTHR15598">
    <property type="entry name" value="ENHANCER OF MRNA-DECAPPING PROTEIN 4"/>
    <property type="match status" value="1"/>
</dbReference>
<dbReference type="InterPro" id="IPR045152">
    <property type="entry name" value="EDC4-like"/>
</dbReference>
<feature type="region of interest" description="Disordered" evidence="5">
    <location>
        <begin position="276"/>
        <end position="338"/>
    </location>
</feature>
<dbReference type="PANTHER" id="PTHR15598:SF5">
    <property type="entry name" value="ENHANCER OF MRNA-DECAPPING PROTEIN 4"/>
    <property type="match status" value="1"/>
</dbReference>
<proteinExistence type="predicted"/>
<keyword evidence="2" id="KW-0963">Cytoplasm</keyword>
<dbReference type="AlphaFoldDB" id="A0AAD9FP55"/>
<feature type="compositionally biased region" description="Polar residues" evidence="5">
    <location>
        <begin position="283"/>
        <end position="297"/>
    </location>
</feature>
<dbReference type="InterPro" id="IPR011041">
    <property type="entry name" value="Quinoprot_gluc/sorb_DH_b-prop"/>
</dbReference>
<sequence>MSNNAERLLSMLNSATSPPPNTSNPSTIPYPAQTQVGQPRSTLAPGGAGGGSERKPSPLPPPPSLQALSLQDLFAGLTVPPSTNAHSTAPPATGASDRQANLLGMLKGIAPSGAVGPGAFANGNGVESTAQREKAISGSGSNTPGSFGAIGSEAGTPASEHKVNLLNLFKSPPNNATAALPSEPVIQHPTGAPADRPTSHAPAPPRADRHSPSNPLQAPKPASNDVTEVPRTQPIQPPASQTTGSAQAAPGGSATGPASNSKSMFDFVSPFDVFEKPKPKTARNLSESPKPASNPNVAAQPVTAATSRDAEVKSNPVSTLHHIGSPAPSQATQRKASGPASLIENINKDLGLPWTLNKIVEKGIEGRGPKSTEANIHADLSKPNIESLVNAPGTSQIIPTTILKADRVGFTKGRSIGLTSNWLAYAMTKGRVRLIDLVTGARLVLSTPYAGQGTVLDIAATLDRIAVLFPDRSIAVFRTPTRWEDDNPDTELMLSVRASENNADGVGEVNRLEWVKKDGEYHLAIGGDQGVVIVKLSAYRDERDLTLAHLEKGRVLKTEGTLAGFCLNHSHQAIGLISTKAHFTLYNVATLNRVWNRPLPSSSAKPSAPSSVQFVESNILVGREQNTQFDLVQITVEISVLSTIKFTAPSPSPPHLHFANAVYDSPRNILWIAPFSRGTLFGFRYALKGSQPIRVSENPTVVAFDKVAEYPLEPVLGLVLSPKPVSEDAELFFATPGGFSMVHVEKSVCETLSSSSAAPASPSDSGHSLPMGSKQPSTQPANVPKPANEAKKEQVEPVRKVVKSTTTPSRSKVASPAAVKAELASEGELEAKDASKSVAEEDIHKLLKRSEDKIANNLKQVLGTQLGLVNTRLDGLTGGALSGEVAQRIETSIKSNIGASIQSEIKKSLSNISSSIHSDVNAAVQAAVPGAVSIALQGAPSQLEKALIPGIQRTIASAVQHSIDRSLSEVLQQTLLPAVHDECARLGDRLSAELKSELLQVRKDLAPRDMSFHGSDNLIRSLSASVVELQRQVSALSGQFGRQSNESLPSQTAVPLPVVPPVPSATQVSQHPHPAPMPPPHVLEDAFLNVLSAQNTNALVAFVNDHWIWTEGIFPTPPGRTFLSQAVVLTLLHRLALTLAELNPADQIFGRALIWEKRAAALLDHRSPEISSFYTRVVPIVQGVLGNVLQNISRGSGAPYETEGIKGIRTVLEILASKV</sequence>
<evidence type="ECO:0000256" key="4">
    <source>
        <dbReference type="ARBA" id="ARBA00022737"/>
    </source>
</evidence>
<feature type="region of interest" description="Disordered" evidence="5">
    <location>
        <begin position="754"/>
        <end position="818"/>
    </location>
</feature>
<feature type="compositionally biased region" description="Low complexity" evidence="5">
    <location>
        <begin position="241"/>
        <end position="259"/>
    </location>
</feature>
<gene>
    <name evidence="6" type="ORF">DB88DRAFT_497516</name>
</gene>
<protein>
    <submittedName>
        <fullName evidence="6">Uncharacterized protein</fullName>
    </submittedName>
</protein>
<dbReference type="SUPFAM" id="SSF50952">
    <property type="entry name" value="Soluble quinoprotein glucose dehydrogenase"/>
    <property type="match status" value="1"/>
</dbReference>
<dbReference type="Gene3D" id="2.130.10.10">
    <property type="entry name" value="YVTN repeat-like/Quinoprotein amine dehydrogenase"/>
    <property type="match status" value="1"/>
</dbReference>
<comment type="caution">
    <text evidence="6">The sequence shown here is derived from an EMBL/GenBank/DDBJ whole genome shotgun (WGS) entry which is preliminary data.</text>
</comment>
<reference evidence="6" key="1">
    <citation type="submission" date="2023-02" db="EMBL/GenBank/DDBJ databases">
        <title>Identification and recombinant expression of a fungal hydrolase from Papiliotrema laurentii that hydrolyzes apple cutin and clears colloidal polyester polyurethane.</title>
        <authorList>
            <consortium name="DOE Joint Genome Institute"/>
            <person name="Roman V.A."/>
            <person name="Bojanowski C."/>
            <person name="Crable B.R."/>
            <person name="Wagner D.N."/>
            <person name="Hung C.S."/>
            <person name="Nadeau L.J."/>
            <person name="Schratz L."/>
            <person name="Haridas S."/>
            <person name="Pangilinan J."/>
            <person name="Lipzen A."/>
            <person name="Na H."/>
            <person name="Yan M."/>
            <person name="Ng V."/>
            <person name="Grigoriev I.V."/>
            <person name="Spatafora J.W."/>
            <person name="Barlow D."/>
            <person name="Biffinger J."/>
            <person name="Kelley-Loughnane N."/>
            <person name="Varaljay V.A."/>
            <person name="Crookes-Goodson W.J."/>
        </authorList>
    </citation>
    <scope>NUCLEOTIDE SEQUENCE</scope>
    <source>
        <strain evidence="6">5307AH</strain>
    </source>
</reference>
<organism evidence="6 7">
    <name type="scientific">Papiliotrema laurentii</name>
    <name type="common">Cryptococcus laurentii</name>
    <dbReference type="NCBI Taxonomy" id="5418"/>
    <lineage>
        <taxon>Eukaryota</taxon>
        <taxon>Fungi</taxon>
        <taxon>Dikarya</taxon>
        <taxon>Basidiomycota</taxon>
        <taxon>Agaricomycotina</taxon>
        <taxon>Tremellomycetes</taxon>
        <taxon>Tremellales</taxon>
        <taxon>Rhynchogastremaceae</taxon>
        <taxon>Papiliotrema</taxon>
    </lineage>
</organism>
<evidence type="ECO:0000256" key="3">
    <source>
        <dbReference type="ARBA" id="ARBA00022574"/>
    </source>
</evidence>
<dbReference type="GO" id="GO:0000932">
    <property type="term" value="C:P-body"/>
    <property type="evidence" value="ECO:0007669"/>
    <property type="project" value="TreeGrafter"/>
</dbReference>
<dbReference type="Proteomes" id="UP001182556">
    <property type="component" value="Unassembled WGS sequence"/>
</dbReference>
<evidence type="ECO:0000313" key="6">
    <source>
        <dbReference type="EMBL" id="KAK1922198.1"/>
    </source>
</evidence>
<evidence type="ECO:0000256" key="1">
    <source>
        <dbReference type="ARBA" id="ARBA00004496"/>
    </source>
</evidence>
<dbReference type="InterPro" id="IPR015943">
    <property type="entry name" value="WD40/YVTN_repeat-like_dom_sf"/>
</dbReference>
<feature type="compositionally biased region" description="Low complexity" evidence="5">
    <location>
        <begin position="754"/>
        <end position="765"/>
    </location>
</feature>
<accession>A0AAD9FP55</accession>
<dbReference type="GO" id="GO:0031087">
    <property type="term" value="P:deadenylation-independent decapping of nuclear-transcribed mRNA"/>
    <property type="evidence" value="ECO:0007669"/>
    <property type="project" value="InterPro"/>
</dbReference>
<feature type="compositionally biased region" description="Polar residues" evidence="5">
    <location>
        <begin position="32"/>
        <end position="41"/>
    </location>
</feature>
<keyword evidence="3" id="KW-0853">WD repeat</keyword>
<keyword evidence="7" id="KW-1185">Reference proteome</keyword>
<evidence type="ECO:0000256" key="2">
    <source>
        <dbReference type="ARBA" id="ARBA00022490"/>
    </source>
</evidence>
<comment type="subcellular location">
    <subcellularLocation>
        <location evidence="1">Cytoplasm</location>
    </subcellularLocation>
</comment>